<evidence type="ECO:0000313" key="1">
    <source>
        <dbReference type="EMBL" id="MBP1838458.1"/>
    </source>
</evidence>
<proteinExistence type="predicted"/>
<dbReference type="InterPro" id="IPR015867">
    <property type="entry name" value="N-reg_PII/ATP_PRibTrfase_C"/>
</dbReference>
<comment type="caution">
    <text evidence="1">The sequence shown here is derived from an EMBL/GenBank/DDBJ whole genome shotgun (WGS) entry which is preliminary data.</text>
</comment>
<dbReference type="OrthoDB" id="954468at2"/>
<dbReference type="Proteomes" id="UP001231587">
    <property type="component" value="Unassembled WGS sequence"/>
</dbReference>
<sequence>MKTVTTIRIYFEYGKKRKDVPFWKTLHESDFGTIVIKKAKAANLNQVLQFNVSKGYFDSKKINWGLSDVQHFKHPQIIEITDTLERIEHFLEVEKLFLADTSIYIIKNEMVLKS</sequence>
<protein>
    <submittedName>
        <fullName evidence="1">PII-like signaling protein</fullName>
    </submittedName>
</protein>
<name>A0A9X1C8G2_9FLAO</name>
<evidence type="ECO:0000313" key="2">
    <source>
        <dbReference type="EMBL" id="MDQ0334593.1"/>
    </source>
</evidence>
<evidence type="ECO:0000313" key="3">
    <source>
        <dbReference type="Proteomes" id="UP001138672"/>
    </source>
</evidence>
<evidence type="ECO:0000313" key="4">
    <source>
        <dbReference type="Proteomes" id="UP001231587"/>
    </source>
</evidence>
<gene>
    <name evidence="1" type="ORF">J2Z56_000354</name>
    <name evidence="2" type="ORF">J2Z57_001020</name>
</gene>
<dbReference type="Gene3D" id="3.30.70.120">
    <property type="match status" value="1"/>
</dbReference>
<dbReference type="RefSeq" id="WP_057783432.1">
    <property type="nucleotide sequence ID" value="NZ_JAGGJQ010000001.1"/>
</dbReference>
<dbReference type="AlphaFoldDB" id="A0A9X1C8G2"/>
<dbReference type="EMBL" id="JAGGJQ010000001">
    <property type="protein sequence ID" value="MBP1838458.1"/>
    <property type="molecule type" value="Genomic_DNA"/>
</dbReference>
<dbReference type="EMBL" id="JAUSUU010000002">
    <property type="protein sequence ID" value="MDQ0334593.1"/>
    <property type="molecule type" value="Genomic_DNA"/>
</dbReference>
<keyword evidence="4" id="KW-1185">Reference proteome</keyword>
<dbReference type="Proteomes" id="UP001138672">
    <property type="component" value="Unassembled WGS sequence"/>
</dbReference>
<reference evidence="1" key="1">
    <citation type="submission" date="2021-03" db="EMBL/GenBank/DDBJ databases">
        <title>Genomic Encyclopedia of Type Strains, Phase IV (KMG-IV): sequencing the most valuable type-strain genomes for metagenomic binning, comparative biology and taxonomic classification.</title>
        <authorList>
            <person name="Goeker M."/>
        </authorList>
    </citation>
    <scope>NUCLEOTIDE SEQUENCE</scope>
    <source>
        <strain evidence="1">DSM 15523</strain>
        <strain evidence="2 4">DSM 16476</strain>
    </source>
</reference>
<organism evidence="1 3">
    <name type="scientific">Formosa algae</name>
    <dbReference type="NCBI Taxonomy" id="225843"/>
    <lineage>
        <taxon>Bacteria</taxon>
        <taxon>Pseudomonadati</taxon>
        <taxon>Bacteroidota</taxon>
        <taxon>Flavobacteriia</taxon>
        <taxon>Flavobacteriales</taxon>
        <taxon>Flavobacteriaceae</taxon>
        <taxon>Formosa</taxon>
    </lineage>
</organism>
<accession>A0A9X1C8G2</accession>